<protein>
    <submittedName>
        <fullName evidence="1">Uncharacterized protein</fullName>
    </submittedName>
</protein>
<reference evidence="1 2" key="1">
    <citation type="submission" date="2024-04" db="EMBL/GenBank/DDBJ databases">
        <title>Phyllosticta paracitricarpa is synonymous to the EU quarantine fungus P. citricarpa based on phylogenomic analyses.</title>
        <authorList>
            <consortium name="Lawrence Berkeley National Laboratory"/>
            <person name="Van Ingen-Buijs V.A."/>
            <person name="Van Westerhoven A.C."/>
            <person name="Haridas S."/>
            <person name="Skiadas P."/>
            <person name="Martin F."/>
            <person name="Groenewald J.Z."/>
            <person name="Crous P.W."/>
            <person name="Seidl M.F."/>
        </authorList>
    </citation>
    <scope>NUCLEOTIDE SEQUENCE [LARGE SCALE GENOMIC DNA]</scope>
    <source>
        <strain evidence="1 2">CBS 122670</strain>
    </source>
</reference>
<evidence type="ECO:0000313" key="1">
    <source>
        <dbReference type="EMBL" id="KAK7537573.1"/>
    </source>
</evidence>
<proteinExistence type="predicted"/>
<comment type="caution">
    <text evidence="1">The sequence shown here is derived from an EMBL/GenBank/DDBJ whole genome shotgun (WGS) entry which is preliminary data.</text>
</comment>
<accession>A0ABR1LSC1</accession>
<organism evidence="1 2">
    <name type="scientific">Phyllosticta citricarpa</name>
    <dbReference type="NCBI Taxonomy" id="55181"/>
    <lineage>
        <taxon>Eukaryota</taxon>
        <taxon>Fungi</taxon>
        <taxon>Dikarya</taxon>
        <taxon>Ascomycota</taxon>
        <taxon>Pezizomycotina</taxon>
        <taxon>Dothideomycetes</taxon>
        <taxon>Dothideomycetes incertae sedis</taxon>
        <taxon>Botryosphaeriales</taxon>
        <taxon>Phyllostictaceae</taxon>
        <taxon>Phyllosticta</taxon>
    </lineage>
</organism>
<sequence>MSLIPTSRSSFALSVFAIAMSQHPSAPRQFGFLLNTRPYLLDNLENDGRDDDNDDNNGKDTWTEIAKTGNTLLVVFVDGSELTTGRSYEVKDTLAGMVHAVTSDAVIHAPYPVVLPAFFTFIGAKKGVV</sequence>
<dbReference type="EMBL" id="JBBPDW010000034">
    <property type="protein sequence ID" value="KAK7537573.1"/>
    <property type="molecule type" value="Genomic_DNA"/>
</dbReference>
<keyword evidence="2" id="KW-1185">Reference proteome</keyword>
<dbReference type="Proteomes" id="UP001365128">
    <property type="component" value="Unassembled WGS sequence"/>
</dbReference>
<name>A0ABR1LSC1_9PEZI</name>
<gene>
    <name evidence="1" type="ORF">IWX46DRAFT_251578</name>
</gene>
<evidence type="ECO:0000313" key="2">
    <source>
        <dbReference type="Proteomes" id="UP001365128"/>
    </source>
</evidence>